<dbReference type="InterPro" id="IPR029063">
    <property type="entry name" value="SAM-dependent_MTases_sf"/>
</dbReference>
<dbReference type="InterPro" id="IPR050320">
    <property type="entry name" value="N5-glutamine_MTase"/>
</dbReference>
<dbReference type="OrthoDB" id="267914at2"/>
<protein>
    <submittedName>
        <fullName evidence="2">Release factor glutamine methyltransferase</fullName>
    </submittedName>
</protein>
<dbReference type="GO" id="GO:0008168">
    <property type="term" value="F:methyltransferase activity"/>
    <property type="evidence" value="ECO:0007669"/>
    <property type="project" value="UniProtKB-KW"/>
</dbReference>
<dbReference type="PANTHER" id="PTHR18895">
    <property type="entry name" value="HEMK METHYLTRANSFERASE"/>
    <property type="match status" value="1"/>
</dbReference>
<dbReference type="GO" id="GO:0032259">
    <property type="term" value="P:methylation"/>
    <property type="evidence" value="ECO:0007669"/>
    <property type="project" value="UniProtKB-KW"/>
</dbReference>
<organism evidence="2 3">
    <name type="scientific">Kibdelosporangium aridum</name>
    <dbReference type="NCBI Taxonomy" id="2030"/>
    <lineage>
        <taxon>Bacteria</taxon>
        <taxon>Bacillati</taxon>
        <taxon>Actinomycetota</taxon>
        <taxon>Actinomycetes</taxon>
        <taxon>Pseudonocardiales</taxon>
        <taxon>Pseudonocardiaceae</taxon>
        <taxon>Kibdelosporangium</taxon>
    </lineage>
</organism>
<keyword evidence="2" id="KW-0808">Transferase</keyword>
<name>A0A1Y5WS82_KIBAR</name>
<keyword evidence="3" id="KW-1185">Reference proteome</keyword>
<dbReference type="InterPro" id="IPR007848">
    <property type="entry name" value="Small_mtfrase_dom"/>
</dbReference>
<evidence type="ECO:0000313" key="3">
    <source>
        <dbReference type="Proteomes" id="UP000192674"/>
    </source>
</evidence>
<dbReference type="SUPFAM" id="SSF53335">
    <property type="entry name" value="S-adenosyl-L-methionine-dependent methyltransferases"/>
    <property type="match status" value="1"/>
</dbReference>
<accession>A0A1Y5WS82</accession>
<dbReference type="CDD" id="cd02440">
    <property type="entry name" value="AdoMet_MTases"/>
    <property type="match status" value="1"/>
</dbReference>
<feature type="domain" description="Methyltransferase small" evidence="1">
    <location>
        <begin position="37"/>
        <end position="189"/>
    </location>
</feature>
<dbReference type="EMBL" id="FWXV01000001">
    <property type="protein sequence ID" value="SMC48472.1"/>
    <property type="molecule type" value="Genomic_DNA"/>
</dbReference>
<evidence type="ECO:0000313" key="2">
    <source>
        <dbReference type="EMBL" id="SMC48472.1"/>
    </source>
</evidence>
<reference evidence="2 3" key="1">
    <citation type="submission" date="2017-04" db="EMBL/GenBank/DDBJ databases">
        <authorList>
            <person name="Afonso C.L."/>
            <person name="Miller P.J."/>
            <person name="Scott M.A."/>
            <person name="Spackman E."/>
            <person name="Goraichik I."/>
            <person name="Dimitrov K.M."/>
            <person name="Suarez D.L."/>
            <person name="Swayne D.E."/>
        </authorList>
    </citation>
    <scope>NUCLEOTIDE SEQUENCE [LARGE SCALE GENOMIC DNA]</scope>
    <source>
        <strain evidence="2 3">DSM 43828</strain>
    </source>
</reference>
<dbReference type="Pfam" id="PF05175">
    <property type="entry name" value="MTS"/>
    <property type="match status" value="1"/>
</dbReference>
<dbReference type="RefSeq" id="WP_084424122.1">
    <property type="nucleotide sequence ID" value="NZ_FWXV01000001.1"/>
</dbReference>
<dbReference type="Gene3D" id="3.40.50.150">
    <property type="entry name" value="Vaccinia Virus protein VP39"/>
    <property type="match status" value="1"/>
</dbReference>
<dbReference type="Proteomes" id="UP000192674">
    <property type="component" value="Unassembled WGS sequence"/>
</dbReference>
<sequence length="243" mass="27119">MDEESFRAAHQMYVTMSQDPDRPDTFTLLGLDWDLLPGVFAPVYQPMTEIVTNWLPFPEGGSFLEMGSGTGVTAVTAALRGCASVTALDIAAAAVENTRRNAIRHGVADRVRVLRSDLFDALAPGERFDMIVWNSDFIEAPEGFVHESEFQRSFFDPGYETHRRFVAQAPRHVSENGRLLLAFNRFGNQELLRQFCADTGLEIETLETESRVVRTPAATRTVEFYLLELTPAGGRTWLDLAVA</sequence>
<keyword evidence="2" id="KW-0489">Methyltransferase</keyword>
<evidence type="ECO:0000259" key="1">
    <source>
        <dbReference type="Pfam" id="PF05175"/>
    </source>
</evidence>
<gene>
    <name evidence="2" type="ORF">SAMN05661093_00129</name>
</gene>
<dbReference type="PANTHER" id="PTHR18895:SF74">
    <property type="entry name" value="MTRF1L RELEASE FACTOR GLUTAMINE METHYLTRANSFERASE"/>
    <property type="match status" value="1"/>
</dbReference>
<dbReference type="AlphaFoldDB" id="A0A1Y5WS82"/>
<proteinExistence type="predicted"/>